<keyword evidence="1" id="KW-0489">Methyltransferase</keyword>
<feature type="domain" description="Sulfatase-modifying factor enzyme-like" evidence="4">
    <location>
        <begin position="659"/>
        <end position="781"/>
    </location>
</feature>
<dbReference type="Pfam" id="PF03781">
    <property type="entry name" value="FGE-sulfatase"/>
    <property type="match status" value="2"/>
</dbReference>
<dbReference type="InterPro" id="IPR005532">
    <property type="entry name" value="SUMF_dom"/>
</dbReference>
<dbReference type="NCBIfam" id="TIGR03439">
    <property type="entry name" value="methyl_EasF"/>
    <property type="match status" value="1"/>
</dbReference>
<dbReference type="InterPro" id="IPR017805">
    <property type="entry name" value="SAM_MeTrfase_EasF-type_put"/>
</dbReference>
<dbReference type="SUPFAM" id="SSF56436">
    <property type="entry name" value="C-type lectin-like"/>
    <property type="match status" value="1"/>
</dbReference>
<reference evidence="6" key="1">
    <citation type="submission" date="2020-01" db="EMBL/GenBank/DDBJ databases">
        <title>Genome Sequencing of Three Apophysomyces-Like Fungal Strains Confirms a Novel Fungal Genus in the Mucoromycota with divergent Burkholderia-like Endosymbiotic Bacteria.</title>
        <authorList>
            <person name="Stajich J.E."/>
            <person name="Macias A.M."/>
            <person name="Carter-House D."/>
            <person name="Lovett B."/>
            <person name="Kasson L.R."/>
            <person name="Berry K."/>
            <person name="Grigoriev I."/>
            <person name="Chang Y."/>
            <person name="Spatafora J."/>
            <person name="Kasson M.T."/>
        </authorList>
    </citation>
    <scope>NUCLEOTIDE SEQUENCE</scope>
    <source>
        <strain evidence="6">NRRL A-21654</strain>
    </source>
</reference>
<evidence type="ECO:0000259" key="4">
    <source>
        <dbReference type="Pfam" id="PF03781"/>
    </source>
</evidence>
<keyword evidence="2" id="KW-0808">Transferase</keyword>
<comment type="caution">
    <text evidence="6">The sequence shown here is derived from an EMBL/GenBank/DDBJ whole genome shotgun (WGS) entry which is preliminary data.</text>
</comment>
<name>A0A8H7BWS2_9FUNG</name>
<dbReference type="Gene3D" id="3.90.1580.10">
    <property type="entry name" value="paralog of FGE (formylglycine-generating enzyme)"/>
    <property type="match status" value="1"/>
</dbReference>
<keyword evidence="7" id="KW-1185">Reference proteome</keyword>
<dbReference type="InterPro" id="IPR029063">
    <property type="entry name" value="SAM-dependent_MTases_sf"/>
</dbReference>
<feature type="region of interest" description="Disordered" evidence="3">
    <location>
        <begin position="31"/>
        <end position="58"/>
    </location>
</feature>
<proteinExistence type="predicted"/>
<dbReference type="OrthoDB" id="659at2759"/>
<dbReference type="PANTHER" id="PTHR43397:SF1">
    <property type="entry name" value="ERGOTHIONEINE BIOSYNTHESIS PROTEIN 1"/>
    <property type="match status" value="1"/>
</dbReference>
<protein>
    <submittedName>
        <fullName evidence="6">Uncharacterized protein</fullName>
    </submittedName>
</protein>
<evidence type="ECO:0000313" key="6">
    <source>
        <dbReference type="EMBL" id="KAF7726635.1"/>
    </source>
</evidence>
<dbReference type="PANTHER" id="PTHR43397">
    <property type="entry name" value="ERGOTHIONEINE BIOSYNTHESIS PROTEIN 1"/>
    <property type="match status" value="1"/>
</dbReference>
<feature type="domain" description="Sulfatase-modifying factor enzyme-like" evidence="4">
    <location>
        <begin position="814"/>
        <end position="887"/>
    </location>
</feature>
<dbReference type="InterPro" id="IPR019257">
    <property type="entry name" value="MeTrfase_dom"/>
</dbReference>
<sequence length="892" mass="101747">MCQSAGAVSPSTGYEILDIRTPEKGTIRLQKSHKPTMAVSSFSDITGRPPSPPPSTDPSVDAFNNADLGNTILDCLNQPPHCKSIPTYVLYDTRGLQLFDQITHLDEYYLTNAEMDILVERADQLADRVREGSILIELGSGSLRKTLITLQAIERKKIHVTYYALDLDQHELERSLASLGEFTYVDLVGLLGTYDQGIPWLSQRFASNTKTHKIVLWLGSSIGNQTRKESAKFLHRLQRTCLQPGDLCVIGFDKRNDANKIEAAYDDSLGVTREFIMNGLDHVNVIMGQPLLDRSLFDYDSRYQVKEGRHLSHYRAKQDMVLTYEKPNETVRIPVQKDELIHVEHSYKYSLKELTSILNAAELDILETWTDSKDSYRLVVAECRPFLFHRDKRGTIDTLFPTSEELLCHHCGSTNDDIDMETKSVSATCSLVNITGSKDWPEIVPSLNEWQQLWCSWDVVTQSVLDPYTMTFERPIDLRHPFIFYLGHIPGFADIQLFKHGVGVQGDGEVLAPFATMFERGMDPDMDDPTKCHDHSVVPTRNEDWPSIESIRVYQETIRNRIQRLLLQWEAEGYDASEWMTLPGRRRQCRVLWLLFEHEVMHLETLLYMLMQSPNVRPPQDVSPPAWKMAVNDGGKDSKVYGKLVKAHDRCLDASPTFTVSAGTVKLGHDDDEDRDDCGDQVQFGWDNERPARQAHVGSFKIQQRPVTNGEYFAYLQASDKINSSFPSSWARIDSETIGVRTVFGLCPLAYAMHWPVQVSYNEAEQYANHYGMRLPTEPEFLLFRDTYKGKTKIPNIGFKNWHPTEVDNTQASILGDVWEWTATFLERHPGYKPSVLYPGYSQDFFDGKHRVVLGGSWATHPRLAERSTVRNWYQSGYPYVFAGFRCCTSST</sequence>
<evidence type="ECO:0000313" key="7">
    <source>
        <dbReference type="Proteomes" id="UP000605846"/>
    </source>
</evidence>
<dbReference type="InterPro" id="IPR042095">
    <property type="entry name" value="SUMF_sf"/>
</dbReference>
<dbReference type="EMBL" id="JABAYA010000075">
    <property type="protein sequence ID" value="KAF7726635.1"/>
    <property type="molecule type" value="Genomic_DNA"/>
</dbReference>
<dbReference type="Proteomes" id="UP000605846">
    <property type="component" value="Unassembled WGS sequence"/>
</dbReference>
<dbReference type="GO" id="GO:0008168">
    <property type="term" value="F:methyltransferase activity"/>
    <property type="evidence" value="ECO:0007669"/>
    <property type="project" value="UniProtKB-KW"/>
</dbReference>
<dbReference type="InterPro" id="IPR016187">
    <property type="entry name" value="CTDL_fold"/>
</dbReference>
<evidence type="ECO:0000256" key="2">
    <source>
        <dbReference type="ARBA" id="ARBA00022679"/>
    </source>
</evidence>
<evidence type="ECO:0000259" key="5">
    <source>
        <dbReference type="Pfam" id="PF10017"/>
    </source>
</evidence>
<dbReference type="Pfam" id="PF10017">
    <property type="entry name" value="Methyltransf_33"/>
    <property type="match status" value="1"/>
</dbReference>
<evidence type="ECO:0000256" key="3">
    <source>
        <dbReference type="SAM" id="MobiDB-lite"/>
    </source>
</evidence>
<dbReference type="InterPro" id="IPR051128">
    <property type="entry name" value="EgtD_Methyltrsf_superfamily"/>
</dbReference>
<evidence type="ECO:0000256" key="1">
    <source>
        <dbReference type="ARBA" id="ARBA00022603"/>
    </source>
</evidence>
<dbReference type="Gene3D" id="3.40.50.150">
    <property type="entry name" value="Vaccinia Virus protein VP39"/>
    <property type="match status" value="1"/>
</dbReference>
<dbReference type="AlphaFoldDB" id="A0A8H7BWS2"/>
<feature type="domain" description="Histidine-specific methyltransferase SAM-dependent" evidence="5">
    <location>
        <begin position="70"/>
        <end position="382"/>
    </location>
</feature>
<dbReference type="GO" id="GO:0032259">
    <property type="term" value="P:methylation"/>
    <property type="evidence" value="ECO:0007669"/>
    <property type="project" value="UniProtKB-KW"/>
</dbReference>
<organism evidence="6 7">
    <name type="scientific">Apophysomyces ossiformis</name>
    <dbReference type="NCBI Taxonomy" id="679940"/>
    <lineage>
        <taxon>Eukaryota</taxon>
        <taxon>Fungi</taxon>
        <taxon>Fungi incertae sedis</taxon>
        <taxon>Mucoromycota</taxon>
        <taxon>Mucoromycotina</taxon>
        <taxon>Mucoromycetes</taxon>
        <taxon>Mucorales</taxon>
        <taxon>Mucorineae</taxon>
        <taxon>Mucoraceae</taxon>
        <taxon>Apophysomyces</taxon>
    </lineage>
</organism>
<gene>
    <name evidence="6" type="ORF">EC973_008599</name>
</gene>
<accession>A0A8H7BWS2</accession>